<dbReference type="SUPFAM" id="SSF53474">
    <property type="entry name" value="alpha/beta-Hydrolases"/>
    <property type="match status" value="1"/>
</dbReference>
<dbReference type="RefSeq" id="WP_141613869.1">
    <property type="nucleotide sequence ID" value="NZ_CP041253.1"/>
</dbReference>
<dbReference type="GO" id="GO:0016787">
    <property type="term" value="F:hydrolase activity"/>
    <property type="evidence" value="ECO:0007669"/>
    <property type="project" value="UniProtKB-KW"/>
</dbReference>
<accession>A0A514CG27</accession>
<organism evidence="2 3">
    <name type="scientific">Echinicola soli</name>
    <dbReference type="NCBI Taxonomy" id="2591634"/>
    <lineage>
        <taxon>Bacteria</taxon>
        <taxon>Pseudomonadati</taxon>
        <taxon>Bacteroidota</taxon>
        <taxon>Cytophagia</taxon>
        <taxon>Cytophagales</taxon>
        <taxon>Cyclobacteriaceae</taxon>
        <taxon>Echinicola</taxon>
    </lineage>
</organism>
<gene>
    <name evidence="2" type="ORF">FKX85_06035</name>
</gene>
<dbReference type="KEGG" id="echi:FKX85_06035"/>
<keyword evidence="3" id="KW-1185">Reference proteome</keyword>
<sequence>MTATIEYTDQGHGKAVIFIHGFCETKEMWGKFIEAFSGEYRVLCPDLPGFGESRWFEETISMEQAADMLRDWIKDLGLEKPVVIGHSLGGYVALAMAALMGDELGGLGLFHSTAFADDEEKIGVRNRTLTFVKKHGVRVFVDSFVPPLFTEAHRASMDDTIQEVVQLARKTTYEGLVSFTKAMRDRKDRMDILRGFSAKKLMIAGVLDGAVKIDSSRKHQVYVDYYHELPNAGHMGMFEEEKETLKMVREFLEIG</sequence>
<dbReference type="InterPro" id="IPR050266">
    <property type="entry name" value="AB_hydrolase_sf"/>
</dbReference>
<dbReference type="Proteomes" id="UP000316614">
    <property type="component" value="Chromosome"/>
</dbReference>
<dbReference type="PANTHER" id="PTHR43798">
    <property type="entry name" value="MONOACYLGLYCEROL LIPASE"/>
    <property type="match status" value="1"/>
</dbReference>
<feature type="domain" description="AB hydrolase-1" evidence="1">
    <location>
        <begin position="16"/>
        <end position="242"/>
    </location>
</feature>
<dbReference type="Pfam" id="PF12697">
    <property type="entry name" value="Abhydrolase_6"/>
    <property type="match status" value="1"/>
</dbReference>
<dbReference type="EMBL" id="CP041253">
    <property type="protein sequence ID" value="QDH78614.1"/>
    <property type="molecule type" value="Genomic_DNA"/>
</dbReference>
<evidence type="ECO:0000259" key="1">
    <source>
        <dbReference type="Pfam" id="PF12697"/>
    </source>
</evidence>
<evidence type="ECO:0000313" key="3">
    <source>
        <dbReference type="Proteomes" id="UP000316614"/>
    </source>
</evidence>
<reference evidence="2 3" key="1">
    <citation type="submission" date="2019-06" db="EMBL/GenBank/DDBJ databases">
        <title>Echinicola alkalisoli sp. nov. isolated from saline soil.</title>
        <authorList>
            <person name="Sun J.-Q."/>
            <person name="Xu L."/>
        </authorList>
    </citation>
    <scope>NUCLEOTIDE SEQUENCE [LARGE SCALE GENOMIC DNA]</scope>
    <source>
        <strain evidence="2 3">LN3S3</strain>
    </source>
</reference>
<dbReference type="InterPro" id="IPR000073">
    <property type="entry name" value="AB_hydrolase_1"/>
</dbReference>
<keyword evidence="2" id="KW-0378">Hydrolase</keyword>
<dbReference type="InterPro" id="IPR029058">
    <property type="entry name" value="AB_hydrolase_fold"/>
</dbReference>
<name>A0A514CG27_9BACT</name>
<dbReference type="Gene3D" id="3.40.50.1820">
    <property type="entry name" value="alpha/beta hydrolase"/>
    <property type="match status" value="1"/>
</dbReference>
<dbReference type="OrthoDB" id="252464at2"/>
<dbReference type="AlphaFoldDB" id="A0A514CG27"/>
<proteinExistence type="predicted"/>
<dbReference type="PRINTS" id="PR00111">
    <property type="entry name" value="ABHYDROLASE"/>
</dbReference>
<protein>
    <submittedName>
        <fullName evidence="2">Alpha/beta hydrolase</fullName>
    </submittedName>
</protein>
<evidence type="ECO:0000313" key="2">
    <source>
        <dbReference type="EMBL" id="QDH78614.1"/>
    </source>
</evidence>